<sequence length="125" mass="13927">MSYICLQQKPPYPTISPNFKKILPNAASGGSSAFCTSDVVNKRIKKENAVRVPVSLATTPTLHSAIEMSTNAIWQSKHGNEPREQNDAGYKGHTNINAPCRWPQQINAQRRAGLLQQCYTRYTSH</sequence>
<evidence type="ECO:0000313" key="2">
    <source>
        <dbReference type="Proteomes" id="UP000094385"/>
    </source>
</evidence>
<dbReference type="Proteomes" id="UP000094385">
    <property type="component" value="Unassembled WGS sequence"/>
</dbReference>
<evidence type="ECO:0000313" key="1">
    <source>
        <dbReference type="EMBL" id="ODQ73371.1"/>
    </source>
</evidence>
<reference evidence="1 2" key="1">
    <citation type="journal article" date="2016" name="Proc. Natl. Acad. Sci. U.S.A.">
        <title>Comparative genomics of biotechnologically important yeasts.</title>
        <authorList>
            <person name="Riley R."/>
            <person name="Haridas S."/>
            <person name="Wolfe K.H."/>
            <person name="Lopes M.R."/>
            <person name="Hittinger C.T."/>
            <person name="Goeker M."/>
            <person name="Salamov A.A."/>
            <person name="Wisecaver J.H."/>
            <person name="Long T.M."/>
            <person name="Calvey C.H."/>
            <person name="Aerts A.L."/>
            <person name="Barry K.W."/>
            <person name="Choi C."/>
            <person name="Clum A."/>
            <person name="Coughlan A.Y."/>
            <person name="Deshpande S."/>
            <person name="Douglass A.P."/>
            <person name="Hanson S.J."/>
            <person name="Klenk H.-P."/>
            <person name="LaButti K.M."/>
            <person name="Lapidus A."/>
            <person name="Lindquist E.A."/>
            <person name="Lipzen A.M."/>
            <person name="Meier-Kolthoff J.P."/>
            <person name="Ohm R.A."/>
            <person name="Otillar R.P."/>
            <person name="Pangilinan J.L."/>
            <person name="Peng Y."/>
            <person name="Rokas A."/>
            <person name="Rosa C.A."/>
            <person name="Scheuner C."/>
            <person name="Sibirny A.A."/>
            <person name="Slot J.C."/>
            <person name="Stielow J.B."/>
            <person name="Sun H."/>
            <person name="Kurtzman C.P."/>
            <person name="Blackwell M."/>
            <person name="Grigoriev I.V."/>
            <person name="Jeffries T.W."/>
        </authorList>
    </citation>
    <scope>NUCLEOTIDE SEQUENCE [LARGE SCALE GENOMIC DNA]</scope>
    <source>
        <strain evidence="1 2">NRRL Y-11557</strain>
    </source>
</reference>
<gene>
    <name evidence="1" type="ORF">LIPSTDRAFT_291578</name>
</gene>
<accession>A0A1E3Q6S9</accession>
<protein>
    <submittedName>
        <fullName evidence="1">Uncharacterized protein</fullName>
    </submittedName>
</protein>
<organism evidence="1 2">
    <name type="scientific">Lipomyces starkeyi NRRL Y-11557</name>
    <dbReference type="NCBI Taxonomy" id="675824"/>
    <lineage>
        <taxon>Eukaryota</taxon>
        <taxon>Fungi</taxon>
        <taxon>Dikarya</taxon>
        <taxon>Ascomycota</taxon>
        <taxon>Saccharomycotina</taxon>
        <taxon>Lipomycetes</taxon>
        <taxon>Lipomycetales</taxon>
        <taxon>Lipomycetaceae</taxon>
        <taxon>Lipomyces</taxon>
    </lineage>
</organism>
<name>A0A1E3Q6S9_LIPST</name>
<proteinExistence type="predicted"/>
<dbReference type="AlphaFoldDB" id="A0A1E3Q6S9"/>
<dbReference type="EMBL" id="KV454294">
    <property type="protein sequence ID" value="ODQ73371.1"/>
    <property type="molecule type" value="Genomic_DNA"/>
</dbReference>
<keyword evidence="2" id="KW-1185">Reference proteome</keyword>